<keyword evidence="6" id="KW-0808">Transferase</keyword>
<evidence type="ECO:0000313" key="17">
    <source>
        <dbReference type="Proteomes" id="UP000285961"/>
    </source>
</evidence>
<comment type="caution">
    <text evidence="16">The sequence shown here is derived from an EMBL/GenBank/DDBJ whole genome shotgun (WGS) entry which is preliminary data.</text>
</comment>
<dbReference type="SUPFAM" id="SSF47384">
    <property type="entry name" value="Homodimeric domain of signal transducing histidine kinase"/>
    <property type="match status" value="1"/>
</dbReference>
<evidence type="ECO:0000313" key="16">
    <source>
        <dbReference type="EMBL" id="RJP67053.1"/>
    </source>
</evidence>
<dbReference type="Pfam" id="PF02743">
    <property type="entry name" value="dCache_1"/>
    <property type="match status" value="1"/>
</dbReference>
<keyword evidence="4" id="KW-1003">Cell membrane</keyword>
<keyword evidence="9 16" id="KW-0418">Kinase</keyword>
<keyword evidence="11 14" id="KW-1133">Transmembrane helix</keyword>
<evidence type="ECO:0000256" key="6">
    <source>
        <dbReference type="ARBA" id="ARBA00022679"/>
    </source>
</evidence>
<accession>A0A419ETA6</accession>
<proteinExistence type="predicted"/>
<dbReference type="InterPro" id="IPR033479">
    <property type="entry name" value="dCache_1"/>
</dbReference>
<dbReference type="Gene3D" id="3.30.450.20">
    <property type="entry name" value="PAS domain"/>
    <property type="match status" value="1"/>
</dbReference>
<evidence type="ECO:0000256" key="7">
    <source>
        <dbReference type="ARBA" id="ARBA00022692"/>
    </source>
</evidence>
<evidence type="ECO:0000256" key="11">
    <source>
        <dbReference type="ARBA" id="ARBA00022989"/>
    </source>
</evidence>
<comment type="catalytic activity">
    <reaction evidence="1">
        <text>ATP + protein L-histidine = ADP + protein N-phospho-L-histidine.</text>
        <dbReference type="EC" id="2.7.13.3"/>
    </reaction>
</comment>
<reference evidence="16 17" key="1">
    <citation type="journal article" date="2017" name="ISME J.">
        <title>Energy and carbon metabolisms in a deep terrestrial subsurface fluid microbial community.</title>
        <authorList>
            <person name="Momper L."/>
            <person name="Jungbluth S.P."/>
            <person name="Lee M.D."/>
            <person name="Amend J.P."/>
        </authorList>
    </citation>
    <scope>NUCLEOTIDE SEQUENCE [LARGE SCALE GENOMIC DNA]</scope>
    <source>
        <strain evidence="16">SURF_17</strain>
    </source>
</reference>
<feature type="transmembrane region" description="Helical" evidence="14">
    <location>
        <begin position="20"/>
        <end position="41"/>
    </location>
</feature>
<keyword evidence="10" id="KW-0067">ATP-binding</keyword>
<dbReference type="PROSITE" id="PS50109">
    <property type="entry name" value="HIS_KIN"/>
    <property type="match status" value="1"/>
</dbReference>
<dbReference type="SMART" id="SM00388">
    <property type="entry name" value="HisKA"/>
    <property type="match status" value="1"/>
</dbReference>
<feature type="transmembrane region" description="Helical" evidence="14">
    <location>
        <begin position="288"/>
        <end position="308"/>
    </location>
</feature>
<dbReference type="EMBL" id="QZKI01000109">
    <property type="protein sequence ID" value="RJP67053.1"/>
    <property type="molecule type" value="Genomic_DNA"/>
</dbReference>
<evidence type="ECO:0000256" key="3">
    <source>
        <dbReference type="ARBA" id="ARBA00012438"/>
    </source>
</evidence>
<dbReference type="Proteomes" id="UP000285961">
    <property type="component" value="Unassembled WGS sequence"/>
</dbReference>
<protein>
    <recommendedName>
        <fullName evidence="3">histidine kinase</fullName>
        <ecNumber evidence="3">2.7.13.3</ecNumber>
    </recommendedName>
</protein>
<dbReference type="Pfam" id="PF00512">
    <property type="entry name" value="HisKA"/>
    <property type="match status" value="1"/>
</dbReference>
<evidence type="ECO:0000256" key="2">
    <source>
        <dbReference type="ARBA" id="ARBA00004651"/>
    </source>
</evidence>
<dbReference type="AlphaFoldDB" id="A0A419ETA6"/>
<dbReference type="PANTHER" id="PTHR43065">
    <property type="entry name" value="SENSOR HISTIDINE KINASE"/>
    <property type="match status" value="1"/>
</dbReference>
<evidence type="ECO:0000256" key="12">
    <source>
        <dbReference type="ARBA" id="ARBA00023012"/>
    </source>
</evidence>
<keyword evidence="8" id="KW-0547">Nucleotide-binding</keyword>
<dbReference type="GO" id="GO:0000155">
    <property type="term" value="F:phosphorelay sensor kinase activity"/>
    <property type="evidence" value="ECO:0007669"/>
    <property type="project" value="InterPro"/>
</dbReference>
<evidence type="ECO:0000256" key="13">
    <source>
        <dbReference type="ARBA" id="ARBA00023136"/>
    </source>
</evidence>
<dbReference type="SUPFAM" id="SSF55874">
    <property type="entry name" value="ATPase domain of HSP90 chaperone/DNA topoisomerase II/histidine kinase"/>
    <property type="match status" value="1"/>
</dbReference>
<feature type="non-terminal residue" evidence="16">
    <location>
        <position position="1"/>
    </location>
</feature>
<dbReference type="Gene3D" id="3.30.565.10">
    <property type="entry name" value="Histidine kinase-like ATPase, C-terminal domain"/>
    <property type="match status" value="1"/>
</dbReference>
<dbReference type="EC" id="2.7.13.3" evidence="3"/>
<dbReference type="GO" id="GO:0005524">
    <property type="term" value="F:ATP binding"/>
    <property type="evidence" value="ECO:0007669"/>
    <property type="project" value="UniProtKB-KW"/>
</dbReference>
<keyword evidence="5" id="KW-0597">Phosphoprotein</keyword>
<dbReference type="InterPro" id="IPR005467">
    <property type="entry name" value="His_kinase_dom"/>
</dbReference>
<keyword evidence="12" id="KW-0902">Two-component regulatory system</keyword>
<dbReference type="PRINTS" id="PR00344">
    <property type="entry name" value="BCTRLSENSOR"/>
</dbReference>
<evidence type="ECO:0000256" key="1">
    <source>
        <dbReference type="ARBA" id="ARBA00000085"/>
    </source>
</evidence>
<feature type="domain" description="Histidine kinase" evidence="15">
    <location>
        <begin position="340"/>
        <end position="555"/>
    </location>
</feature>
<dbReference type="InterPro" id="IPR003594">
    <property type="entry name" value="HATPase_dom"/>
</dbReference>
<keyword evidence="7 14" id="KW-0812">Transmembrane</keyword>
<dbReference type="SMART" id="SM00387">
    <property type="entry name" value="HATPase_c"/>
    <property type="match status" value="1"/>
</dbReference>
<evidence type="ECO:0000256" key="10">
    <source>
        <dbReference type="ARBA" id="ARBA00022840"/>
    </source>
</evidence>
<keyword evidence="13 14" id="KW-0472">Membrane</keyword>
<dbReference type="InterPro" id="IPR036097">
    <property type="entry name" value="HisK_dim/P_sf"/>
</dbReference>
<dbReference type="InterPro" id="IPR004358">
    <property type="entry name" value="Sig_transdc_His_kin-like_C"/>
</dbReference>
<dbReference type="InterPro" id="IPR036890">
    <property type="entry name" value="HATPase_C_sf"/>
</dbReference>
<gene>
    <name evidence="16" type="ORF">C4532_15180</name>
</gene>
<organism evidence="16 17">
    <name type="scientific">Candidatus Abyssobacteria bacterium SURF_17</name>
    <dbReference type="NCBI Taxonomy" id="2093361"/>
    <lineage>
        <taxon>Bacteria</taxon>
        <taxon>Pseudomonadati</taxon>
        <taxon>Candidatus Hydrogenedentota</taxon>
        <taxon>Candidatus Abyssobacteria</taxon>
    </lineage>
</organism>
<evidence type="ECO:0000256" key="5">
    <source>
        <dbReference type="ARBA" id="ARBA00022553"/>
    </source>
</evidence>
<dbReference type="Gene3D" id="1.10.287.130">
    <property type="match status" value="1"/>
</dbReference>
<evidence type="ECO:0000256" key="4">
    <source>
        <dbReference type="ARBA" id="ARBA00022475"/>
    </source>
</evidence>
<evidence type="ECO:0000259" key="15">
    <source>
        <dbReference type="PROSITE" id="PS50109"/>
    </source>
</evidence>
<evidence type="ECO:0000256" key="8">
    <source>
        <dbReference type="ARBA" id="ARBA00022741"/>
    </source>
</evidence>
<name>A0A419ETA6_9BACT</name>
<evidence type="ECO:0000256" key="14">
    <source>
        <dbReference type="SAM" id="Phobius"/>
    </source>
</evidence>
<dbReference type="PANTHER" id="PTHR43065:SF46">
    <property type="entry name" value="C4-DICARBOXYLATE TRANSPORT SENSOR PROTEIN DCTB"/>
    <property type="match status" value="1"/>
</dbReference>
<evidence type="ECO:0000256" key="9">
    <source>
        <dbReference type="ARBA" id="ARBA00022777"/>
    </source>
</evidence>
<dbReference type="InterPro" id="IPR003661">
    <property type="entry name" value="HisK_dim/P_dom"/>
</dbReference>
<dbReference type="GO" id="GO:0005886">
    <property type="term" value="C:plasma membrane"/>
    <property type="evidence" value="ECO:0007669"/>
    <property type="project" value="UniProtKB-SubCell"/>
</dbReference>
<dbReference type="Pfam" id="PF02518">
    <property type="entry name" value="HATPase_c"/>
    <property type="match status" value="1"/>
</dbReference>
<dbReference type="CDD" id="cd00075">
    <property type="entry name" value="HATPase"/>
    <property type="match status" value="1"/>
</dbReference>
<comment type="subcellular location">
    <subcellularLocation>
        <location evidence="2">Cell membrane</location>
        <topology evidence="2">Multi-pass membrane protein</topology>
    </subcellularLocation>
</comment>
<sequence length="558" mass="62827">WKDTEGGGRRSRYCRLWEFSVLITAGVSLTPLIVMTVFDYYSNRQAFKQETIRPLVRLALTTKRSLEFFLEERWAALDFIIHDKSFEELTDQEKLTLVFRNMRRSFGGFVDIGLIDSAGIQQTYVGPYALGGMNYKETDWFHEVVLRGVYVSDVFMGYRKFPHFVIAVKYEKDNGDFYILRTTIDTAILDQQIQSLAMRPGGDAFITNREGVLQTPSRFYGNVLETVPIAIPPFSENPEVQEIVDRRGNSYIMSYAYVNLSPFIVVLMKEPGTLMENWFTLRRNLVGFLILSIVVIVLLIMGTSSYLVSRIREADIRQAKTLHSIQYTSKMASIGRLAAGVAHEVNNPLAIINEKAGLAKDLIQLSEEFPQREKFLKLVESILRSVERCSTITHRLLGFAKRMDVQIETIDLEVLLKEVLSFLEKEAIYRNISVNIHADGGIPSIQSDRGQLQQAFLNIINNAVEELEGGGAIDIALRQENDDAVSVTITDNGRGISEENLKHIFEPFFTTKKEYGTGLGLSITYGIVEKLGGNISVKSAVGKGTSFTVTLPAHKSPV</sequence>
<dbReference type="CDD" id="cd00082">
    <property type="entry name" value="HisKA"/>
    <property type="match status" value="1"/>
</dbReference>